<proteinExistence type="predicted"/>
<reference evidence="1" key="1">
    <citation type="submission" date="2021-01" db="EMBL/GenBank/DDBJ databases">
        <authorList>
            <consortium name="Genoscope - CEA"/>
            <person name="William W."/>
        </authorList>
    </citation>
    <scope>NUCLEOTIDE SEQUENCE</scope>
</reference>
<gene>
    <name evidence="1" type="ORF">DARMORV10_C01P46330.1</name>
</gene>
<organism evidence="1">
    <name type="scientific">Brassica napus</name>
    <name type="common">Rape</name>
    <dbReference type="NCBI Taxonomy" id="3708"/>
    <lineage>
        <taxon>Eukaryota</taxon>
        <taxon>Viridiplantae</taxon>
        <taxon>Streptophyta</taxon>
        <taxon>Embryophyta</taxon>
        <taxon>Tracheophyta</taxon>
        <taxon>Spermatophyta</taxon>
        <taxon>Magnoliopsida</taxon>
        <taxon>eudicotyledons</taxon>
        <taxon>Gunneridae</taxon>
        <taxon>Pentapetalae</taxon>
        <taxon>rosids</taxon>
        <taxon>malvids</taxon>
        <taxon>Brassicales</taxon>
        <taxon>Brassicaceae</taxon>
        <taxon>Brassiceae</taxon>
        <taxon>Brassica</taxon>
    </lineage>
</organism>
<dbReference type="EMBL" id="HG994365">
    <property type="protein sequence ID" value="CAF2078077.1"/>
    <property type="molecule type" value="Genomic_DNA"/>
</dbReference>
<name>A0A816RU52_BRANA</name>
<dbReference type="Proteomes" id="UP001295469">
    <property type="component" value="Chromosome C01"/>
</dbReference>
<evidence type="ECO:0000313" key="1">
    <source>
        <dbReference type="EMBL" id="CAF2078077.1"/>
    </source>
</evidence>
<sequence length="40" mass="4683">MNLRVQRPGKDQTTYQALSPLRPMVMQRSSNTLYVLPLFM</sequence>
<accession>A0A816RU52</accession>
<dbReference type="AlphaFoldDB" id="A0A816RU52"/>
<protein>
    <submittedName>
        <fullName evidence="1">(rape) hypothetical protein</fullName>
    </submittedName>
</protein>